<sequence length="182" mass="20543">MVGSREESVQRISIVILAVFIASSQCLKVGLPAGEMKRLRPMVIKKFSQISPVYINIRSEDKTLARELLSAIHAKAPIKRSIAMPQPSRKIQRSIFSVPKLPLVPYILPLIPKSPLLPLFPNWLPSPPPSPAPMKPPLSSMPNIFAWDKAEPGVLEKLIRMRQRGDLTTEEYLKFKYLLLKK</sequence>
<keyword evidence="1" id="KW-1133">Transmembrane helix</keyword>
<keyword evidence="1" id="KW-0812">Transmembrane</keyword>
<organism evidence="2 3">
    <name type="scientific">Spodoptera frugiperda</name>
    <name type="common">Fall armyworm</name>
    <dbReference type="NCBI Taxonomy" id="7108"/>
    <lineage>
        <taxon>Eukaryota</taxon>
        <taxon>Metazoa</taxon>
        <taxon>Ecdysozoa</taxon>
        <taxon>Arthropoda</taxon>
        <taxon>Hexapoda</taxon>
        <taxon>Insecta</taxon>
        <taxon>Pterygota</taxon>
        <taxon>Neoptera</taxon>
        <taxon>Endopterygota</taxon>
        <taxon>Lepidoptera</taxon>
        <taxon>Glossata</taxon>
        <taxon>Ditrysia</taxon>
        <taxon>Noctuoidea</taxon>
        <taxon>Noctuidae</taxon>
        <taxon>Amphipyrinae</taxon>
        <taxon>Spodoptera</taxon>
    </lineage>
</organism>
<keyword evidence="2" id="KW-1185">Reference proteome</keyword>
<dbReference type="OrthoDB" id="7396466at2759"/>
<reference evidence="3" key="1">
    <citation type="submission" date="2025-08" db="UniProtKB">
        <authorList>
            <consortium name="RefSeq"/>
        </authorList>
    </citation>
    <scope>IDENTIFICATION</scope>
    <source>
        <tissue evidence="3">Whole larval tissue</tissue>
    </source>
</reference>
<evidence type="ECO:0000256" key="1">
    <source>
        <dbReference type="SAM" id="Phobius"/>
    </source>
</evidence>
<feature type="transmembrane region" description="Helical" evidence="1">
    <location>
        <begin position="12"/>
        <end position="31"/>
    </location>
</feature>
<proteinExistence type="predicted"/>
<protein>
    <submittedName>
        <fullName evidence="3">Uncharacterized protein LOC118275063</fullName>
    </submittedName>
</protein>
<evidence type="ECO:0000313" key="3">
    <source>
        <dbReference type="RefSeq" id="XP_035448806.2"/>
    </source>
</evidence>
<name>A0A9R0DD41_SPOFR</name>
<accession>A0A9R0DD41</accession>
<dbReference type="Proteomes" id="UP000829999">
    <property type="component" value="Chromosome 11"/>
</dbReference>
<dbReference type="AlphaFoldDB" id="A0A9R0DD41"/>
<evidence type="ECO:0000313" key="2">
    <source>
        <dbReference type="Proteomes" id="UP000829999"/>
    </source>
</evidence>
<gene>
    <name evidence="3" type="primary">LOC118275063</name>
</gene>
<dbReference type="GeneID" id="118275063"/>
<keyword evidence="1" id="KW-0472">Membrane</keyword>
<dbReference type="RefSeq" id="XP_035448806.2">
    <property type="nucleotide sequence ID" value="XM_035592913.2"/>
</dbReference>